<name>A0A5E7IAV1_PSEFL</name>
<sequence length="500" mass="57935">MDIEKQILRSIVQECEKLITRHHAYHNHLHNEWKRNTARITGAPAKKIHTPEYWKEDKKYNPFYVRTNARAIAKSIARKIRTGTYAPAQPFKKKIPKNNGGERELTIYQIPDAAVSQYFYIRLLAKNRHRFSSFSYAYRNDRNVHFAIQDITVDLSLDARTFIAEFDFSDFFGTIDHSFLYDQLHANGFLISEEEEAVIRAFLSARERGIPQGTSISLFLANLVCWKLDKSFEKNGLKFARYADDTVVWSPDYAAVCRSFSLIDNFSREAKVPINAKKSDGISLLARKGLPTEIISKEEFNFLGYSIGVENVSIRKKSEQRIKKQISYLLYRNLIQPLKSTPLRGLIIPANGKDKALLIAIMQIRRYLYGGLLHRDISDYIKGRNKTLIFKGVMSFYPLINDYAQLKALDGWLVSVVYRCLQLRADLLLSHSYPRGHSFPFNVSRPEIVQQFRKRRIRGKRLLELPSFTLIYRALQKGLKESGIEQVMHPESTKYQYLGS</sequence>
<dbReference type="RefSeq" id="WP_154911934.1">
    <property type="nucleotide sequence ID" value="NZ_CABVIK010000004.1"/>
</dbReference>
<evidence type="ECO:0000313" key="3">
    <source>
        <dbReference type="EMBL" id="VVO73096.1"/>
    </source>
</evidence>
<comment type="similarity">
    <text evidence="1">Belongs to the bacterial reverse transcriptase family.</text>
</comment>
<dbReference type="SUPFAM" id="SSF56672">
    <property type="entry name" value="DNA/RNA polymerases"/>
    <property type="match status" value="1"/>
</dbReference>
<dbReference type="PROSITE" id="PS50878">
    <property type="entry name" value="RT_POL"/>
    <property type="match status" value="1"/>
</dbReference>
<dbReference type="InterPro" id="IPR000477">
    <property type="entry name" value="RT_dom"/>
</dbReference>
<dbReference type="InterPro" id="IPR043502">
    <property type="entry name" value="DNA/RNA_pol_sf"/>
</dbReference>
<dbReference type="PANTHER" id="PTHR34047:SF8">
    <property type="entry name" value="PROTEIN YKFC"/>
    <property type="match status" value="1"/>
</dbReference>
<dbReference type="InterPro" id="IPR051083">
    <property type="entry name" value="GrpII_Intron_Splice-Mob/Def"/>
</dbReference>
<proteinExistence type="inferred from homology"/>
<reference evidence="3 4" key="1">
    <citation type="submission" date="2019-09" db="EMBL/GenBank/DDBJ databases">
        <authorList>
            <person name="Chandra G."/>
            <person name="Truman W A."/>
        </authorList>
    </citation>
    <scope>NUCLEOTIDE SEQUENCE [LARGE SCALE GENOMIC DNA]</scope>
    <source>
        <strain evidence="3">PS870</strain>
    </source>
</reference>
<dbReference type="PANTHER" id="PTHR34047">
    <property type="entry name" value="NUCLEAR INTRON MATURASE 1, MITOCHONDRIAL-RELATED"/>
    <property type="match status" value="1"/>
</dbReference>
<evidence type="ECO:0000256" key="1">
    <source>
        <dbReference type="ARBA" id="ARBA00034120"/>
    </source>
</evidence>
<dbReference type="EMBL" id="CABVIK010000004">
    <property type="protein sequence ID" value="VVO73096.1"/>
    <property type="molecule type" value="Genomic_DNA"/>
</dbReference>
<dbReference type="AlphaFoldDB" id="A0A5E7IAV1"/>
<dbReference type="Proteomes" id="UP000349468">
    <property type="component" value="Unassembled WGS sequence"/>
</dbReference>
<evidence type="ECO:0000259" key="2">
    <source>
        <dbReference type="PROSITE" id="PS50878"/>
    </source>
</evidence>
<evidence type="ECO:0000313" key="4">
    <source>
        <dbReference type="Proteomes" id="UP000349468"/>
    </source>
</evidence>
<accession>A0A5E7IAV1</accession>
<dbReference type="Pfam" id="PF00078">
    <property type="entry name" value="RVT_1"/>
    <property type="match status" value="1"/>
</dbReference>
<organism evidence="3 4">
    <name type="scientific">Pseudomonas fluorescens</name>
    <dbReference type="NCBI Taxonomy" id="294"/>
    <lineage>
        <taxon>Bacteria</taxon>
        <taxon>Pseudomonadati</taxon>
        <taxon>Pseudomonadota</taxon>
        <taxon>Gammaproteobacteria</taxon>
        <taxon>Pseudomonadales</taxon>
        <taxon>Pseudomonadaceae</taxon>
        <taxon>Pseudomonas</taxon>
    </lineage>
</organism>
<gene>
    <name evidence="3" type="ORF">PS870_01395</name>
</gene>
<protein>
    <recommendedName>
        <fullName evidence="2">Reverse transcriptase domain-containing protein</fullName>
    </recommendedName>
</protein>
<feature type="domain" description="Reverse transcriptase" evidence="2">
    <location>
        <begin position="76"/>
        <end position="307"/>
    </location>
</feature>